<keyword evidence="2" id="KW-1185">Reference proteome</keyword>
<protein>
    <submittedName>
        <fullName evidence="1">Uncharacterized protein</fullName>
    </submittedName>
</protein>
<dbReference type="EMBL" id="BLLF01006854">
    <property type="protein sequence ID" value="GFH32597.1"/>
    <property type="molecule type" value="Genomic_DNA"/>
</dbReference>
<name>A0A6A0AL80_HAELA</name>
<dbReference type="AlphaFoldDB" id="A0A6A0AL80"/>
<comment type="caution">
    <text evidence="1">The sequence shown here is derived from an EMBL/GenBank/DDBJ whole genome shotgun (WGS) entry which is preliminary data.</text>
</comment>
<evidence type="ECO:0000313" key="1">
    <source>
        <dbReference type="EMBL" id="GFH32597.1"/>
    </source>
</evidence>
<gene>
    <name evidence="1" type="ORF">HaLaN_31842</name>
</gene>
<proteinExistence type="predicted"/>
<organism evidence="1 2">
    <name type="scientific">Haematococcus lacustris</name>
    <name type="common">Green alga</name>
    <name type="synonym">Haematococcus pluvialis</name>
    <dbReference type="NCBI Taxonomy" id="44745"/>
    <lineage>
        <taxon>Eukaryota</taxon>
        <taxon>Viridiplantae</taxon>
        <taxon>Chlorophyta</taxon>
        <taxon>core chlorophytes</taxon>
        <taxon>Chlorophyceae</taxon>
        <taxon>CS clade</taxon>
        <taxon>Chlamydomonadales</taxon>
        <taxon>Haematococcaceae</taxon>
        <taxon>Haematococcus</taxon>
    </lineage>
</organism>
<dbReference type="Proteomes" id="UP000485058">
    <property type="component" value="Unassembled WGS sequence"/>
</dbReference>
<accession>A0A6A0AL80</accession>
<sequence length="106" mass="11473">MACEVTCHGLQVDAIVPGQLKQHQLSMRCMLVKTAAINRIRQQRWGSALAVIGTHPAVVAGPELAAAGHPAAALDPGRFKFACDLLWSPRPLAMPIRDRPDARTTR</sequence>
<reference evidence="1 2" key="1">
    <citation type="submission" date="2020-02" db="EMBL/GenBank/DDBJ databases">
        <title>Draft genome sequence of Haematococcus lacustris strain NIES-144.</title>
        <authorList>
            <person name="Morimoto D."/>
            <person name="Nakagawa S."/>
            <person name="Yoshida T."/>
            <person name="Sawayama S."/>
        </authorList>
    </citation>
    <scope>NUCLEOTIDE SEQUENCE [LARGE SCALE GENOMIC DNA]</scope>
    <source>
        <strain evidence="1 2">NIES-144</strain>
    </source>
</reference>
<evidence type="ECO:0000313" key="2">
    <source>
        <dbReference type="Proteomes" id="UP000485058"/>
    </source>
</evidence>